<comment type="similarity">
    <text evidence="7">Belongs to the histone H1/H5 family.</text>
</comment>
<evidence type="ECO:0000256" key="3">
    <source>
        <dbReference type="ARBA" id="ARBA00004286"/>
    </source>
</evidence>
<dbReference type="CDD" id="cd00073">
    <property type="entry name" value="H15"/>
    <property type="match status" value="1"/>
</dbReference>
<dbReference type="InterPro" id="IPR005818">
    <property type="entry name" value="Histone_H1/H5_H15"/>
</dbReference>
<reference evidence="10 11" key="1">
    <citation type="submission" date="2023-10" db="EMBL/GenBank/DDBJ databases">
        <title>Genomes of two closely related lineages of the louse Polyplax serrata with different host specificities.</title>
        <authorList>
            <person name="Martinu J."/>
            <person name="Tarabai H."/>
            <person name="Stefka J."/>
            <person name="Hypsa V."/>
        </authorList>
    </citation>
    <scope>NUCLEOTIDE SEQUENCE [LARGE SCALE GENOMIC DNA]</scope>
    <source>
        <strain evidence="10">HR10_N</strain>
    </source>
</reference>
<organism evidence="10 11">
    <name type="scientific">Polyplax serrata</name>
    <name type="common">Common mouse louse</name>
    <dbReference type="NCBI Taxonomy" id="468196"/>
    <lineage>
        <taxon>Eukaryota</taxon>
        <taxon>Metazoa</taxon>
        <taxon>Ecdysozoa</taxon>
        <taxon>Arthropoda</taxon>
        <taxon>Hexapoda</taxon>
        <taxon>Insecta</taxon>
        <taxon>Pterygota</taxon>
        <taxon>Neoptera</taxon>
        <taxon>Paraneoptera</taxon>
        <taxon>Psocodea</taxon>
        <taxon>Troctomorpha</taxon>
        <taxon>Phthiraptera</taxon>
        <taxon>Anoplura</taxon>
        <taxon>Polyplacidae</taxon>
        <taxon>Polyplax</taxon>
    </lineage>
</organism>
<dbReference type="InterPro" id="IPR036388">
    <property type="entry name" value="WH-like_DNA-bd_sf"/>
</dbReference>
<keyword evidence="5 7" id="KW-0238">DNA-binding</keyword>
<gene>
    <name evidence="10" type="ORF">RUM43_012559</name>
</gene>
<accession>A0AAN8RYQ7</accession>
<feature type="compositionally biased region" description="Basic residues" evidence="8">
    <location>
        <begin position="203"/>
        <end position="215"/>
    </location>
</feature>
<dbReference type="GO" id="GO:0031492">
    <property type="term" value="F:nucleosomal DNA binding"/>
    <property type="evidence" value="ECO:0007669"/>
    <property type="project" value="TreeGrafter"/>
</dbReference>
<name>A0AAN8RYQ7_POLSC</name>
<evidence type="ECO:0000313" key="10">
    <source>
        <dbReference type="EMBL" id="KAK6632820.1"/>
    </source>
</evidence>
<sequence length="215" mass="23759">MSDLEDSKGDSPSPVKPTKSKPPRKEIASENEAAPPPKTSAMVNSAIENLKERGGSSLHAIKKYIVTNYKVDPVKVAPLIKRYLKSAVLKGTLVQTKGTGARGSFKLPAKDKKANKNTFNEDKTSDTSPIKKEEKKKEAKALTTKKQNKVKTAKEEEKETTEEPAKKPKAKEKLNVPKKKPEKKIPTKKPKSPKAGTQEKMKIPKKVKKVVPKKK</sequence>
<dbReference type="FunFam" id="1.10.10.10:FF:000140">
    <property type="entry name" value="Histone H1.0"/>
    <property type="match status" value="1"/>
</dbReference>
<keyword evidence="4 7" id="KW-0158">Chromosome</keyword>
<evidence type="ECO:0000256" key="7">
    <source>
        <dbReference type="RuleBase" id="RU003894"/>
    </source>
</evidence>
<dbReference type="PANTHER" id="PTHR11467">
    <property type="entry name" value="HISTONE H1"/>
    <property type="match status" value="1"/>
</dbReference>
<dbReference type="GO" id="GO:0000786">
    <property type="term" value="C:nucleosome"/>
    <property type="evidence" value="ECO:0007669"/>
    <property type="project" value="InterPro"/>
</dbReference>
<comment type="caution">
    <text evidence="10">The sequence shown here is derived from an EMBL/GenBank/DDBJ whole genome shotgun (WGS) entry which is preliminary data.</text>
</comment>
<keyword evidence="6 7" id="KW-0539">Nucleus</keyword>
<dbReference type="AlphaFoldDB" id="A0AAN8RYQ7"/>
<dbReference type="EMBL" id="JAWJWE010000006">
    <property type="protein sequence ID" value="KAK6632820.1"/>
    <property type="molecule type" value="Genomic_DNA"/>
</dbReference>
<dbReference type="GO" id="GO:0006334">
    <property type="term" value="P:nucleosome assembly"/>
    <property type="evidence" value="ECO:0007669"/>
    <property type="project" value="InterPro"/>
</dbReference>
<dbReference type="Gene3D" id="1.10.10.10">
    <property type="entry name" value="Winged helix-like DNA-binding domain superfamily/Winged helix DNA-binding domain"/>
    <property type="match status" value="1"/>
</dbReference>
<dbReference type="InterPro" id="IPR036390">
    <property type="entry name" value="WH_DNA-bd_sf"/>
</dbReference>
<evidence type="ECO:0000256" key="2">
    <source>
        <dbReference type="ARBA" id="ARBA00004123"/>
    </source>
</evidence>
<dbReference type="PANTHER" id="PTHR11467:SF20">
    <property type="entry name" value="H15 DOMAIN-CONTAINING PROTEIN-RELATED"/>
    <property type="match status" value="1"/>
</dbReference>
<dbReference type="GO" id="GO:0030261">
    <property type="term" value="P:chromosome condensation"/>
    <property type="evidence" value="ECO:0007669"/>
    <property type="project" value="TreeGrafter"/>
</dbReference>
<feature type="compositionally biased region" description="Basic and acidic residues" evidence="8">
    <location>
        <begin position="152"/>
        <end position="175"/>
    </location>
</feature>
<dbReference type="SMART" id="SM00526">
    <property type="entry name" value="H15"/>
    <property type="match status" value="1"/>
</dbReference>
<dbReference type="PRINTS" id="PR00624">
    <property type="entry name" value="HISTONEH5"/>
</dbReference>
<feature type="region of interest" description="Disordered" evidence="8">
    <location>
        <begin position="91"/>
        <end position="215"/>
    </location>
</feature>
<dbReference type="PROSITE" id="PS51504">
    <property type="entry name" value="H15"/>
    <property type="match status" value="1"/>
</dbReference>
<evidence type="ECO:0000256" key="1">
    <source>
        <dbReference type="ARBA" id="ARBA00002809"/>
    </source>
</evidence>
<feature type="domain" description="H15" evidence="9">
    <location>
        <begin position="35"/>
        <end position="109"/>
    </location>
</feature>
<feature type="compositionally biased region" description="Basic residues" evidence="8">
    <location>
        <begin position="176"/>
        <end position="192"/>
    </location>
</feature>
<evidence type="ECO:0000256" key="5">
    <source>
        <dbReference type="ARBA" id="ARBA00023125"/>
    </source>
</evidence>
<dbReference type="Proteomes" id="UP001372834">
    <property type="component" value="Unassembled WGS sequence"/>
</dbReference>
<dbReference type="GO" id="GO:0003690">
    <property type="term" value="F:double-stranded DNA binding"/>
    <property type="evidence" value="ECO:0007669"/>
    <property type="project" value="TreeGrafter"/>
</dbReference>
<evidence type="ECO:0000256" key="6">
    <source>
        <dbReference type="ARBA" id="ARBA00023242"/>
    </source>
</evidence>
<dbReference type="GO" id="GO:0030527">
    <property type="term" value="F:structural constituent of chromatin"/>
    <property type="evidence" value="ECO:0007669"/>
    <property type="project" value="InterPro"/>
</dbReference>
<dbReference type="InterPro" id="IPR005819">
    <property type="entry name" value="H1/H5"/>
</dbReference>
<dbReference type="Pfam" id="PF00538">
    <property type="entry name" value="Linker_histone"/>
    <property type="match status" value="1"/>
</dbReference>
<dbReference type="SUPFAM" id="SSF46785">
    <property type="entry name" value="Winged helix' DNA-binding domain"/>
    <property type="match status" value="1"/>
</dbReference>
<dbReference type="GO" id="GO:0045910">
    <property type="term" value="P:negative regulation of DNA recombination"/>
    <property type="evidence" value="ECO:0007669"/>
    <property type="project" value="TreeGrafter"/>
</dbReference>
<dbReference type="GO" id="GO:0005634">
    <property type="term" value="C:nucleus"/>
    <property type="evidence" value="ECO:0007669"/>
    <property type="project" value="UniProtKB-SubCell"/>
</dbReference>
<protein>
    <recommendedName>
        <fullName evidence="9">H15 domain-containing protein</fullName>
    </recommendedName>
</protein>
<comment type="function">
    <text evidence="1">Histones H1 are necessary for the condensation of nucleosome chains into higher-order structures.</text>
</comment>
<comment type="subcellular location">
    <subcellularLocation>
        <location evidence="3">Chromosome</location>
    </subcellularLocation>
    <subcellularLocation>
        <location evidence="2 7">Nucleus</location>
    </subcellularLocation>
</comment>
<evidence type="ECO:0000256" key="4">
    <source>
        <dbReference type="ARBA" id="ARBA00022454"/>
    </source>
</evidence>
<evidence type="ECO:0000259" key="9">
    <source>
        <dbReference type="PROSITE" id="PS51504"/>
    </source>
</evidence>
<proteinExistence type="inferred from homology"/>
<evidence type="ECO:0000313" key="11">
    <source>
        <dbReference type="Proteomes" id="UP001372834"/>
    </source>
</evidence>
<feature type="region of interest" description="Disordered" evidence="8">
    <location>
        <begin position="1"/>
        <end position="40"/>
    </location>
</feature>
<feature type="compositionally biased region" description="Basic and acidic residues" evidence="8">
    <location>
        <begin position="108"/>
        <end position="140"/>
    </location>
</feature>
<evidence type="ECO:0000256" key="8">
    <source>
        <dbReference type="SAM" id="MobiDB-lite"/>
    </source>
</evidence>